<comment type="caution">
    <text evidence="5">The sequence shown here is derived from an EMBL/GenBank/DDBJ whole genome shotgun (WGS) entry which is preliminary data.</text>
</comment>
<dbReference type="InterPro" id="IPR005467">
    <property type="entry name" value="His_kinase_dom"/>
</dbReference>
<dbReference type="Pfam" id="PF14689">
    <property type="entry name" value="SPOB_a"/>
    <property type="match status" value="1"/>
</dbReference>
<keyword evidence="3" id="KW-1133">Transmembrane helix</keyword>
<dbReference type="GO" id="GO:0000160">
    <property type="term" value="P:phosphorelay signal transduction system"/>
    <property type="evidence" value="ECO:0007669"/>
    <property type="project" value="UniProtKB-KW"/>
</dbReference>
<evidence type="ECO:0000313" key="6">
    <source>
        <dbReference type="Proteomes" id="UP000724672"/>
    </source>
</evidence>
<organism evidence="5 6">
    <name type="scientific">Anaeromonas frigoriresistens</name>
    <dbReference type="NCBI Taxonomy" id="2683708"/>
    <lineage>
        <taxon>Bacteria</taxon>
        <taxon>Bacillati</taxon>
        <taxon>Bacillota</taxon>
        <taxon>Tissierellia</taxon>
        <taxon>Tissierellales</taxon>
        <taxon>Thermohalobacteraceae</taxon>
        <taxon>Anaeromonas</taxon>
    </lineage>
</organism>
<keyword evidence="3" id="KW-0812">Transmembrane</keyword>
<feature type="transmembrane region" description="Helical" evidence="3">
    <location>
        <begin position="20"/>
        <end position="38"/>
    </location>
</feature>
<dbReference type="PANTHER" id="PTHR40448">
    <property type="entry name" value="TWO-COMPONENT SENSOR HISTIDINE KINASE"/>
    <property type="match status" value="1"/>
</dbReference>
<proteinExistence type="predicted"/>
<keyword evidence="1" id="KW-0808">Transferase</keyword>
<name>A0A942UZT7_9FIRM</name>
<dbReference type="SMART" id="SM00387">
    <property type="entry name" value="HATPase_c"/>
    <property type="match status" value="1"/>
</dbReference>
<keyword evidence="6" id="KW-1185">Reference proteome</keyword>
<evidence type="ECO:0000313" key="5">
    <source>
        <dbReference type="EMBL" id="MBS4540056.1"/>
    </source>
</evidence>
<dbReference type="Gene3D" id="1.10.287.130">
    <property type="match status" value="1"/>
</dbReference>
<sequence>MRKILTNVIKDKKIRTRFLVLMLLLIYIPIILNIFIIYRSTISTIKTERIESLEQVLYKTTQSIDYNLSNLKEIVTEIADDNGSNASLNKYDEVDEKYQQRIDIYLQNRLTDFNNKSYFINQLTYVSNAGNFFSSEGNRQINENELLKSKFYKDFLNGDKDQIWDYSDTTRDFLAEENKESLIILQKLYYVLPQDIIDKKGLQGRDKTTQTGILVTILNIDAINALYKDIPINDIDDISIYNKDGKILFSNEEKLGVSSKVKEMINDSKDIQTKEIKYNNGTALLDVSKINSMDGWYLSTLQSLDDVLGETKKSLFNSFLILGFVGLVISLWIIFELLFFSRLITEKEMSSYRLEVMEDMNSKLRMYKHDFFNHLQIIQGLLELKQPERAKKYLTDVVKEGRTITSRYEIGIPEIEATIYSAINKAKNSGIDVEINSTELSEEIGVNLYDLSKILTNLLKNAIQALETSEEDHKLLKINIYEDLGEYVFSIYNNTPIISEEIRENIFNKGFSTKGKKDRGLGLYIVKKLIEKNGGNIELDIDEGNYFIVRFPNN</sequence>
<keyword evidence="3" id="KW-0472">Membrane</keyword>
<dbReference type="Pfam" id="PF02518">
    <property type="entry name" value="HATPase_c"/>
    <property type="match status" value="1"/>
</dbReference>
<feature type="domain" description="Histidine kinase" evidence="4">
    <location>
        <begin position="366"/>
        <end position="554"/>
    </location>
</feature>
<accession>A0A942UZT7</accession>
<keyword evidence="1" id="KW-0418">Kinase</keyword>
<evidence type="ECO:0000259" key="4">
    <source>
        <dbReference type="PROSITE" id="PS50109"/>
    </source>
</evidence>
<dbReference type="EMBL" id="WSFT01000053">
    <property type="protein sequence ID" value="MBS4540056.1"/>
    <property type="molecule type" value="Genomic_DNA"/>
</dbReference>
<dbReference type="SUPFAM" id="SSF55874">
    <property type="entry name" value="ATPase domain of HSP90 chaperone/DNA topoisomerase II/histidine kinase"/>
    <property type="match status" value="1"/>
</dbReference>
<dbReference type="GO" id="GO:0042802">
    <property type="term" value="F:identical protein binding"/>
    <property type="evidence" value="ECO:0007669"/>
    <property type="project" value="TreeGrafter"/>
</dbReference>
<keyword evidence="2" id="KW-0902">Two-component regulatory system</keyword>
<dbReference type="AlphaFoldDB" id="A0A942UZT7"/>
<dbReference type="PROSITE" id="PS50109">
    <property type="entry name" value="HIS_KIN"/>
    <property type="match status" value="1"/>
</dbReference>
<dbReference type="GO" id="GO:0016301">
    <property type="term" value="F:kinase activity"/>
    <property type="evidence" value="ECO:0007669"/>
    <property type="project" value="UniProtKB-KW"/>
</dbReference>
<dbReference type="RefSeq" id="WP_203367952.1">
    <property type="nucleotide sequence ID" value="NZ_WSFT01000053.1"/>
</dbReference>
<dbReference type="InterPro" id="IPR036890">
    <property type="entry name" value="HATPase_C_sf"/>
</dbReference>
<dbReference type="PANTHER" id="PTHR40448:SF1">
    <property type="entry name" value="TWO-COMPONENT SENSOR HISTIDINE KINASE"/>
    <property type="match status" value="1"/>
</dbReference>
<gene>
    <name evidence="5" type="ORF">GOQ27_16380</name>
</gene>
<dbReference type="Gene3D" id="3.30.565.10">
    <property type="entry name" value="Histidine kinase-like ATPase, C-terminal domain"/>
    <property type="match status" value="1"/>
</dbReference>
<reference evidence="5" key="1">
    <citation type="submission" date="2019-12" db="EMBL/GenBank/DDBJ databases">
        <title>Clostridiaceae gen. nov. sp. nov., isolated from sediment in Xinjiang, China.</title>
        <authorList>
            <person name="Zhang R."/>
        </authorList>
    </citation>
    <scope>NUCLEOTIDE SEQUENCE</scope>
    <source>
        <strain evidence="5">D2Q-11</strain>
    </source>
</reference>
<dbReference type="InterPro" id="IPR003594">
    <property type="entry name" value="HATPase_dom"/>
</dbReference>
<evidence type="ECO:0000256" key="1">
    <source>
        <dbReference type="ARBA" id="ARBA00022777"/>
    </source>
</evidence>
<evidence type="ECO:0000256" key="2">
    <source>
        <dbReference type="ARBA" id="ARBA00023012"/>
    </source>
</evidence>
<feature type="transmembrane region" description="Helical" evidence="3">
    <location>
        <begin position="319"/>
        <end position="340"/>
    </location>
</feature>
<dbReference type="InterPro" id="IPR039506">
    <property type="entry name" value="SPOB_a"/>
</dbReference>
<protein>
    <submittedName>
        <fullName evidence="5">Spo0B domain-containing protein</fullName>
    </submittedName>
</protein>
<dbReference type="Proteomes" id="UP000724672">
    <property type="component" value="Unassembled WGS sequence"/>
</dbReference>
<evidence type="ECO:0000256" key="3">
    <source>
        <dbReference type="SAM" id="Phobius"/>
    </source>
</evidence>